<dbReference type="InterPro" id="IPR050863">
    <property type="entry name" value="CenT-Element_Derived"/>
</dbReference>
<dbReference type="InterPro" id="IPR009057">
    <property type="entry name" value="Homeodomain-like_sf"/>
</dbReference>
<feature type="domain" description="HTH CENPB-type" evidence="2">
    <location>
        <begin position="1"/>
        <end position="64"/>
    </location>
</feature>
<sequence length="115" mass="13112">MADFKLNLRVNAVKLHGTKGVNINGPILKAKSEEFAEKRGRNDFKATDSWLSRWKARHNIKFKKAHDGKGITDNESAEQWKNTKIHTFLENLCADDIYNADETGLYYRATLDGSL</sequence>
<dbReference type="PANTHER" id="PTHR19303:SF73">
    <property type="entry name" value="PROTEIN PDC2"/>
    <property type="match status" value="1"/>
</dbReference>
<dbReference type="Pfam" id="PF03221">
    <property type="entry name" value="HTH_Tnp_Tc5"/>
    <property type="match status" value="1"/>
</dbReference>
<comment type="caution">
    <text evidence="3">The sequence shown here is derived from an EMBL/GenBank/DDBJ whole genome shotgun (WGS) entry which is preliminary data.</text>
</comment>
<dbReference type="OrthoDB" id="6021661at2759"/>
<dbReference type="AlphaFoldDB" id="A0A0C2MXH7"/>
<reference evidence="3 4" key="1">
    <citation type="journal article" date="2014" name="Genome Biol. Evol.">
        <title>The genome of the myxosporean Thelohanellus kitauei shows adaptations to nutrient acquisition within its fish host.</title>
        <authorList>
            <person name="Yang Y."/>
            <person name="Xiong J."/>
            <person name="Zhou Z."/>
            <person name="Huo F."/>
            <person name="Miao W."/>
            <person name="Ran C."/>
            <person name="Liu Y."/>
            <person name="Zhang J."/>
            <person name="Feng J."/>
            <person name="Wang M."/>
            <person name="Wang M."/>
            <person name="Wang L."/>
            <person name="Yao B."/>
        </authorList>
    </citation>
    <scope>NUCLEOTIDE SEQUENCE [LARGE SCALE GENOMIC DNA]</scope>
    <source>
        <strain evidence="3">Wuqing</strain>
    </source>
</reference>
<evidence type="ECO:0000313" key="4">
    <source>
        <dbReference type="Proteomes" id="UP000031668"/>
    </source>
</evidence>
<name>A0A0C2MXH7_THEKT</name>
<proteinExistence type="predicted"/>
<dbReference type="PANTHER" id="PTHR19303">
    <property type="entry name" value="TRANSPOSON"/>
    <property type="match status" value="1"/>
</dbReference>
<evidence type="ECO:0000259" key="2">
    <source>
        <dbReference type="PROSITE" id="PS51253"/>
    </source>
</evidence>
<dbReference type="InterPro" id="IPR006600">
    <property type="entry name" value="HTH_CenpB_DNA-bd_dom"/>
</dbReference>
<protein>
    <recommendedName>
        <fullName evidence="2">HTH CENPB-type domain-containing protein</fullName>
    </recommendedName>
</protein>
<accession>A0A0C2MXH7</accession>
<dbReference type="GO" id="GO:0003677">
    <property type="term" value="F:DNA binding"/>
    <property type="evidence" value="ECO:0007669"/>
    <property type="project" value="UniProtKB-KW"/>
</dbReference>
<evidence type="ECO:0000313" key="3">
    <source>
        <dbReference type="EMBL" id="KII72051.1"/>
    </source>
</evidence>
<gene>
    <name evidence="3" type="ORF">RF11_16514</name>
</gene>
<evidence type="ECO:0000256" key="1">
    <source>
        <dbReference type="ARBA" id="ARBA00023125"/>
    </source>
</evidence>
<dbReference type="SMART" id="SM00674">
    <property type="entry name" value="CENPB"/>
    <property type="match status" value="1"/>
</dbReference>
<keyword evidence="1" id="KW-0238">DNA-binding</keyword>
<dbReference type="PROSITE" id="PS51253">
    <property type="entry name" value="HTH_CENPB"/>
    <property type="match status" value="1"/>
</dbReference>
<dbReference type="EMBL" id="JWZT01001428">
    <property type="protein sequence ID" value="KII72051.1"/>
    <property type="molecule type" value="Genomic_DNA"/>
</dbReference>
<dbReference type="SUPFAM" id="SSF46689">
    <property type="entry name" value="Homeodomain-like"/>
    <property type="match status" value="1"/>
</dbReference>
<keyword evidence="4" id="KW-1185">Reference proteome</keyword>
<dbReference type="Gene3D" id="1.10.10.60">
    <property type="entry name" value="Homeodomain-like"/>
    <property type="match status" value="1"/>
</dbReference>
<dbReference type="GO" id="GO:0005634">
    <property type="term" value="C:nucleus"/>
    <property type="evidence" value="ECO:0007669"/>
    <property type="project" value="TreeGrafter"/>
</dbReference>
<organism evidence="3 4">
    <name type="scientific">Thelohanellus kitauei</name>
    <name type="common">Myxosporean</name>
    <dbReference type="NCBI Taxonomy" id="669202"/>
    <lineage>
        <taxon>Eukaryota</taxon>
        <taxon>Metazoa</taxon>
        <taxon>Cnidaria</taxon>
        <taxon>Myxozoa</taxon>
        <taxon>Myxosporea</taxon>
        <taxon>Bivalvulida</taxon>
        <taxon>Platysporina</taxon>
        <taxon>Myxobolidae</taxon>
        <taxon>Thelohanellus</taxon>
    </lineage>
</organism>
<dbReference type="Proteomes" id="UP000031668">
    <property type="component" value="Unassembled WGS sequence"/>
</dbReference>